<dbReference type="SUPFAM" id="SSF56214">
    <property type="entry name" value="4'-phosphopantetheinyl transferase"/>
    <property type="match status" value="1"/>
</dbReference>
<dbReference type="InterPro" id="IPR050559">
    <property type="entry name" value="P-Pant_transferase_sf"/>
</dbReference>
<reference evidence="4" key="1">
    <citation type="journal article" date="2018" name="Front. Microbiol.">
        <title>Genome-Based Analysis Reveals the Taxonomy and Diversity of the Family Idiomarinaceae.</title>
        <authorList>
            <person name="Liu Y."/>
            <person name="Lai Q."/>
            <person name="Shao Z."/>
        </authorList>
    </citation>
    <scope>NUCLEOTIDE SEQUENCE [LARGE SCALE GENOMIC DNA]</scope>
    <source>
        <strain evidence="4">CVS-6</strain>
    </source>
</reference>
<evidence type="ECO:0000259" key="2">
    <source>
        <dbReference type="Pfam" id="PF22624"/>
    </source>
</evidence>
<dbReference type="AlphaFoldDB" id="A0A432YQ48"/>
<organism evidence="3 4">
    <name type="scientific">Pseudidiomarina insulisalsae</name>
    <dbReference type="NCBI Taxonomy" id="575789"/>
    <lineage>
        <taxon>Bacteria</taxon>
        <taxon>Pseudomonadati</taxon>
        <taxon>Pseudomonadota</taxon>
        <taxon>Gammaproteobacteria</taxon>
        <taxon>Alteromonadales</taxon>
        <taxon>Idiomarinaceae</taxon>
        <taxon>Pseudidiomarina</taxon>
    </lineage>
</organism>
<dbReference type="Proteomes" id="UP000288259">
    <property type="component" value="Unassembled WGS sequence"/>
</dbReference>
<dbReference type="GO" id="GO:0008897">
    <property type="term" value="F:holo-[acyl-carrier-protein] synthase activity"/>
    <property type="evidence" value="ECO:0007669"/>
    <property type="project" value="InterPro"/>
</dbReference>
<dbReference type="Pfam" id="PF22624">
    <property type="entry name" value="AASDHPPT_N"/>
    <property type="match status" value="1"/>
</dbReference>
<name>A0A432YQ48_9GAMM</name>
<accession>A0A432YQ48</accession>
<feature type="domain" description="4'-phosphopantetheinyl transferase N-terminal" evidence="2">
    <location>
        <begin position="17"/>
        <end position="89"/>
    </location>
</feature>
<protein>
    <recommendedName>
        <fullName evidence="2">4'-phosphopantetheinyl transferase N-terminal domain-containing protein</fullName>
    </recommendedName>
</protein>
<gene>
    <name evidence="3" type="ORF">CWI71_00135</name>
</gene>
<dbReference type="Gene3D" id="3.90.470.20">
    <property type="entry name" value="4'-phosphopantetheinyl transferase domain"/>
    <property type="match status" value="1"/>
</dbReference>
<evidence type="ECO:0000256" key="1">
    <source>
        <dbReference type="ARBA" id="ARBA00022679"/>
    </source>
</evidence>
<proteinExistence type="predicted"/>
<dbReference type="PANTHER" id="PTHR12215:SF10">
    <property type="entry name" value="L-AMINOADIPATE-SEMIALDEHYDE DEHYDROGENASE-PHOSPHOPANTETHEINYL TRANSFERASE"/>
    <property type="match status" value="1"/>
</dbReference>
<evidence type="ECO:0000313" key="3">
    <source>
        <dbReference type="EMBL" id="RUO63513.1"/>
    </source>
</evidence>
<dbReference type="PANTHER" id="PTHR12215">
    <property type="entry name" value="PHOSPHOPANTETHEINE TRANSFERASE"/>
    <property type="match status" value="1"/>
</dbReference>
<dbReference type="RefSeq" id="WP_126753222.1">
    <property type="nucleotide sequence ID" value="NZ_PIPY01000001.1"/>
</dbReference>
<dbReference type="GO" id="GO:0019878">
    <property type="term" value="P:lysine biosynthetic process via aminoadipic acid"/>
    <property type="evidence" value="ECO:0007669"/>
    <property type="project" value="TreeGrafter"/>
</dbReference>
<comment type="caution">
    <text evidence="3">The sequence shown here is derived from an EMBL/GenBank/DDBJ whole genome shotgun (WGS) entry which is preliminary data.</text>
</comment>
<keyword evidence="1" id="KW-0808">Transferase</keyword>
<dbReference type="GO" id="GO:0005829">
    <property type="term" value="C:cytosol"/>
    <property type="evidence" value="ECO:0007669"/>
    <property type="project" value="TreeGrafter"/>
</dbReference>
<dbReference type="InterPro" id="IPR055066">
    <property type="entry name" value="AASDHPPT_N"/>
</dbReference>
<dbReference type="EMBL" id="PIPY01000001">
    <property type="protein sequence ID" value="RUO63513.1"/>
    <property type="molecule type" value="Genomic_DNA"/>
</dbReference>
<dbReference type="GO" id="GO:0000287">
    <property type="term" value="F:magnesium ion binding"/>
    <property type="evidence" value="ECO:0007669"/>
    <property type="project" value="InterPro"/>
</dbReference>
<dbReference type="InterPro" id="IPR037143">
    <property type="entry name" value="4-PPantetheinyl_Trfase_dom_sf"/>
</dbReference>
<evidence type="ECO:0000313" key="4">
    <source>
        <dbReference type="Proteomes" id="UP000288259"/>
    </source>
</evidence>
<keyword evidence="4" id="KW-1185">Reference proteome</keyword>
<sequence>MALRQLARALANWNSAAEVTRAQTYQSESRQQQHLAGRGLLRKLVCEVTGAAKEDVHITRQQNGAPQLRIGNEQLACSISHKADAVLVAFGQAEQLGVDIEAIAVRKRHDDLISQFSEGFMDGVEVSDLTTFYQRWTLAEAVTKARQGKLLATLKEAFAGYQSAAVFHQEADFMMCCYALRSAQRVAQVRPFQWYRLEPDNGGMLAAQHHAQ</sequence>